<accession>A0A7K3QSH0</accession>
<proteinExistence type="predicted"/>
<evidence type="ECO:0000313" key="2">
    <source>
        <dbReference type="EMBL" id="NEB92775.1"/>
    </source>
</evidence>
<sequence length="304" mass="33250">MSDERILVTGAGSAGSIGRLVVERLRGLDLPVRAMVRQDDERADSLRATGAEVVVGNLTQPADVARALQGCDRVYFGMSVSSDYLEATATVASIARASGAIRAFVNMSQMTVSQMTLTSTAESRQQRLHLLSEQILTWSGLPVVQVRPTIFMENPLFQFAIGASEEGFTLQLPFGAGHTSPVSTTDVADVVSTILSDPAPHLGRVYELTGPESRDMKELADEFARLVGRPFTYVDVPADAWAEGLAAFGLPEHLMQHLKTMARLHRENRYDRVSGDVQAVLGRQPRDVRHFVEDNPRLFARQTA</sequence>
<dbReference type="PANTHER" id="PTHR43162:SF1">
    <property type="entry name" value="PRESTALK A DIFFERENTIATION PROTEIN A"/>
    <property type="match status" value="1"/>
</dbReference>
<evidence type="ECO:0000259" key="1">
    <source>
        <dbReference type="Pfam" id="PF13460"/>
    </source>
</evidence>
<dbReference type="Pfam" id="PF13460">
    <property type="entry name" value="NAD_binding_10"/>
    <property type="match status" value="1"/>
</dbReference>
<organism evidence="2 3">
    <name type="scientific">Streptomyces bauhiniae</name>
    <dbReference type="NCBI Taxonomy" id="2340725"/>
    <lineage>
        <taxon>Bacteria</taxon>
        <taxon>Bacillati</taxon>
        <taxon>Actinomycetota</taxon>
        <taxon>Actinomycetes</taxon>
        <taxon>Kitasatosporales</taxon>
        <taxon>Streptomycetaceae</taxon>
        <taxon>Streptomyces</taxon>
    </lineage>
</organism>
<gene>
    <name evidence="2" type="ORF">G3I21_13910</name>
</gene>
<name>A0A7K3QSH0_9ACTN</name>
<protein>
    <submittedName>
        <fullName evidence="2">NAD(P)H-binding protein</fullName>
    </submittedName>
</protein>
<dbReference type="Proteomes" id="UP000470520">
    <property type="component" value="Unassembled WGS sequence"/>
</dbReference>
<dbReference type="Gene3D" id="3.40.50.720">
    <property type="entry name" value="NAD(P)-binding Rossmann-like Domain"/>
    <property type="match status" value="1"/>
</dbReference>
<dbReference type="Gene3D" id="3.90.25.10">
    <property type="entry name" value="UDP-galactose 4-epimerase, domain 1"/>
    <property type="match status" value="1"/>
</dbReference>
<dbReference type="InterPro" id="IPR016040">
    <property type="entry name" value="NAD(P)-bd_dom"/>
</dbReference>
<dbReference type="PANTHER" id="PTHR43162">
    <property type="match status" value="1"/>
</dbReference>
<dbReference type="RefSeq" id="WP_164188578.1">
    <property type="nucleotide sequence ID" value="NZ_JAAGMR010000165.1"/>
</dbReference>
<dbReference type="InterPro" id="IPR036291">
    <property type="entry name" value="NAD(P)-bd_dom_sf"/>
</dbReference>
<dbReference type="SUPFAM" id="SSF51735">
    <property type="entry name" value="NAD(P)-binding Rossmann-fold domains"/>
    <property type="match status" value="1"/>
</dbReference>
<comment type="caution">
    <text evidence="2">The sequence shown here is derived from an EMBL/GenBank/DDBJ whole genome shotgun (WGS) entry which is preliminary data.</text>
</comment>
<feature type="domain" description="NAD(P)-binding" evidence="1">
    <location>
        <begin position="12"/>
        <end position="198"/>
    </location>
</feature>
<dbReference type="InterPro" id="IPR051604">
    <property type="entry name" value="Ergot_Alk_Oxidoreductase"/>
</dbReference>
<reference evidence="2 3" key="1">
    <citation type="submission" date="2020-01" db="EMBL/GenBank/DDBJ databases">
        <title>Insect and environment-associated Actinomycetes.</title>
        <authorList>
            <person name="Currrie C."/>
            <person name="Chevrette M."/>
            <person name="Carlson C."/>
            <person name="Stubbendieck R."/>
            <person name="Wendt-Pienkowski E."/>
        </authorList>
    </citation>
    <scope>NUCLEOTIDE SEQUENCE [LARGE SCALE GENOMIC DNA]</scope>
    <source>
        <strain evidence="2 3">SID7754</strain>
    </source>
</reference>
<dbReference type="EMBL" id="JAAGMR010000165">
    <property type="protein sequence ID" value="NEB92775.1"/>
    <property type="molecule type" value="Genomic_DNA"/>
</dbReference>
<dbReference type="AlphaFoldDB" id="A0A7K3QSH0"/>
<evidence type="ECO:0000313" key="3">
    <source>
        <dbReference type="Proteomes" id="UP000470520"/>
    </source>
</evidence>